<proteinExistence type="predicted"/>
<protein>
    <submittedName>
        <fullName evidence="1">Uncharacterized protein</fullName>
    </submittedName>
</protein>
<gene>
    <name evidence="1" type="ORF">EmuJ_000755600</name>
</gene>
<evidence type="ECO:0000313" key="2">
    <source>
        <dbReference type="Proteomes" id="UP000017246"/>
    </source>
</evidence>
<organism evidence="1 2">
    <name type="scientific">Echinococcus multilocularis</name>
    <name type="common">Fox tapeworm</name>
    <dbReference type="NCBI Taxonomy" id="6211"/>
    <lineage>
        <taxon>Eukaryota</taxon>
        <taxon>Metazoa</taxon>
        <taxon>Spiralia</taxon>
        <taxon>Lophotrochozoa</taxon>
        <taxon>Platyhelminthes</taxon>
        <taxon>Cestoda</taxon>
        <taxon>Eucestoda</taxon>
        <taxon>Cyclophyllidea</taxon>
        <taxon>Taeniidae</taxon>
        <taxon>Echinococcus</taxon>
    </lineage>
</organism>
<dbReference type="EMBL" id="LN902841">
    <property type="protein sequence ID" value="CDS39997.1"/>
    <property type="molecule type" value="Genomic_DNA"/>
</dbReference>
<accession>A0A068YCG9</accession>
<dbReference type="AlphaFoldDB" id="A0A068YCG9"/>
<name>A0A068YCG9_ECHMU</name>
<sequence>MQGHVMVEAEECPKEGTRFNKYYPGNSKSSKSFKAADSLQMPKCSHVPPLHLIYNGRDIREDILRRLYAQQPIKRGLSIFFLRARRRLSSFSGRL</sequence>
<evidence type="ECO:0000313" key="1">
    <source>
        <dbReference type="EMBL" id="CDS39997.1"/>
    </source>
</evidence>
<reference evidence="1" key="1">
    <citation type="journal article" date="2013" name="Nature">
        <title>The genomes of four tapeworm species reveal adaptations to parasitism.</title>
        <authorList>
            <person name="Tsai I.J."/>
            <person name="Zarowiecki M."/>
            <person name="Holroyd N."/>
            <person name="Garciarrubio A."/>
            <person name="Sanchez-Flores A."/>
            <person name="Brooks K.L."/>
            <person name="Tracey A."/>
            <person name="Bobes R.J."/>
            <person name="Fragoso G."/>
            <person name="Sciutto E."/>
            <person name="Aslett M."/>
            <person name="Beasley H."/>
            <person name="Bennett H.M."/>
            <person name="Cai J."/>
            <person name="Camicia F."/>
            <person name="Clark R."/>
            <person name="Cucher M."/>
            <person name="De Silva N."/>
            <person name="Day T.A."/>
            <person name="Deplazes P."/>
            <person name="Estrada K."/>
            <person name="Fernandez C."/>
            <person name="Holland P.W."/>
            <person name="Hou J."/>
            <person name="Hu S."/>
            <person name="Huckvale T."/>
            <person name="Hung S.S."/>
            <person name="Kamenetzky L."/>
            <person name="Keane J.A."/>
            <person name="Kiss F."/>
            <person name="Koziol U."/>
            <person name="Lambert O."/>
            <person name="Liu K."/>
            <person name="Luo X."/>
            <person name="Luo Y."/>
            <person name="Macchiaroli N."/>
            <person name="Nichol S."/>
            <person name="Paps J."/>
            <person name="Parkinson J."/>
            <person name="Pouchkina-Stantcheva N."/>
            <person name="Riddiford N."/>
            <person name="Rosenzvit M."/>
            <person name="Salinas G."/>
            <person name="Wasmuth J.D."/>
            <person name="Zamanian M."/>
            <person name="Zheng Y."/>
            <person name="Cai X."/>
            <person name="Soberon X."/>
            <person name="Olson P.D."/>
            <person name="Laclette J.P."/>
            <person name="Brehm K."/>
            <person name="Berriman M."/>
            <person name="Garciarrubio A."/>
            <person name="Bobes R.J."/>
            <person name="Fragoso G."/>
            <person name="Sanchez-Flores A."/>
            <person name="Estrada K."/>
            <person name="Cevallos M.A."/>
            <person name="Morett E."/>
            <person name="Gonzalez V."/>
            <person name="Portillo T."/>
            <person name="Ochoa-Leyva A."/>
            <person name="Jose M.V."/>
            <person name="Sciutto E."/>
            <person name="Landa A."/>
            <person name="Jimenez L."/>
            <person name="Valdes V."/>
            <person name="Carrero J.C."/>
            <person name="Larralde C."/>
            <person name="Morales-Montor J."/>
            <person name="Limon-Lason J."/>
            <person name="Soberon X."/>
            <person name="Laclette J.P."/>
        </authorList>
    </citation>
    <scope>NUCLEOTIDE SEQUENCE [LARGE SCALE GENOMIC DNA]</scope>
</reference>
<reference evidence="1" key="2">
    <citation type="submission" date="2015-11" db="EMBL/GenBank/DDBJ databases">
        <authorList>
            <person name="Zhang Y."/>
            <person name="Guo Z."/>
        </authorList>
    </citation>
    <scope>NUCLEOTIDE SEQUENCE</scope>
</reference>
<dbReference type="Proteomes" id="UP000017246">
    <property type="component" value="Unassembled WGS sequence"/>
</dbReference>
<keyword evidence="2" id="KW-1185">Reference proteome</keyword>